<evidence type="ECO:0000256" key="1">
    <source>
        <dbReference type="SAM" id="MobiDB-lite"/>
    </source>
</evidence>
<reference evidence="3" key="1">
    <citation type="submission" date="2025-08" db="UniProtKB">
        <authorList>
            <consortium name="RefSeq"/>
        </authorList>
    </citation>
    <scope>IDENTIFICATION</scope>
</reference>
<sequence>MGCSGSTQTKQQSPQQQPNNAPQKAVQEPAVVPHKQTEEGVNGATLPPTDNKHIEDQTTVPPKDQEAEKEEEKKDEEKPTEDSQPEPVDTRTEEEPAPAEPEPEPAPAQEEAKEGTQGDQAAEQDEVAPAEAVATVEGGEDPQPAQTCGENGELVHETVVESVQPEDRALEDPQNSDHSQTEQLTNTQDTADGAHKKDDDSGEAVTEGQERVTDPAAEPPTEEGGDMGRQSVTDSKTDPATEEA</sequence>
<feature type="compositionally biased region" description="Basic and acidic residues" evidence="1">
    <location>
        <begin position="153"/>
        <end position="171"/>
    </location>
</feature>
<keyword evidence="2" id="KW-1185">Reference proteome</keyword>
<feature type="compositionally biased region" description="Basic and acidic residues" evidence="1">
    <location>
        <begin position="235"/>
        <end position="244"/>
    </location>
</feature>
<dbReference type="OrthoDB" id="10651396at2759"/>
<protein>
    <submittedName>
        <fullName evidence="3">Brain acid soluble protein 1-like isoform X1</fullName>
    </submittedName>
</protein>
<dbReference type="KEGG" id="aplc:110978673"/>
<dbReference type="AlphaFoldDB" id="A0A8B7YAX4"/>
<evidence type="ECO:0000313" key="3">
    <source>
        <dbReference type="RefSeq" id="XP_022089530.1"/>
    </source>
</evidence>
<name>A0A8B7YAX4_ACAPL</name>
<gene>
    <name evidence="3" type="primary">LOC110978673</name>
</gene>
<accession>A0A8B7YAX4</accession>
<feature type="compositionally biased region" description="Low complexity" evidence="1">
    <location>
        <begin position="1"/>
        <end position="25"/>
    </location>
</feature>
<feature type="region of interest" description="Disordered" evidence="1">
    <location>
        <begin position="1"/>
        <end position="244"/>
    </location>
</feature>
<feature type="compositionally biased region" description="Polar residues" evidence="1">
    <location>
        <begin position="176"/>
        <end position="190"/>
    </location>
</feature>
<dbReference type="GeneID" id="110978673"/>
<dbReference type="Proteomes" id="UP000694845">
    <property type="component" value="Unplaced"/>
</dbReference>
<dbReference type="RefSeq" id="XP_022089530.1">
    <property type="nucleotide sequence ID" value="XM_022233838.1"/>
</dbReference>
<feature type="compositionally biased region" description="Basic and acidic residues" evidence="1">
    <location>
        <begin position="63"/>
        <end position="81"/>
    </location>
</feature>
<organism evidence="2 3">
    <name type="scientific">Acanthaster planci</name>
    <name type="common">Crown-of-thorns starfish</name>
    <dbReference type="NCBI Taxonomy" id="133434"/>
    <lineage>
        <taxon>Eukaryota</taxon>
        <taxon>Metazoa</taxon>
        <taxon>Echinodermata</taxon>
        <taxon>Eleutherozoa</taxon>
        <taxon>Asterozoa</taxon>
        <taxon>Asteroidea</taxon>
        <taxon>Valvatacea</taxon>
        <taxon>Valvatida</taxon>
        <taxon>Acanthasteridae</taxon>
        <taxon>Acanthaster</taxon>
    </lineage>
</organism>
<evidence type="ECO:0000313" key="2">
    <source>
        <dbReference type="Proteomes" id="UP000694845"/>
    </source>
</evidence>
<proteinExistence type="predicted"/>